<evidence type="ECO:0000313" key="2">
    <source>
        <dbReference type="Proteomes" id="UP000190121"/>
    </source>
</evidence>
<dbReference type="STRING" id="29524.SAMN02745171_00998"/>
<name>A0A1T4N530_9PORP</name>
<organism evidence="1 2">
    <name type="scientific">Porphyromonas circumdentaria</name>
    <dbReference type="NCBI Taxonomy" id="29524"/>
    <lineage>
        <taxon>Bacteria</taxon>
        <taxon>Pseudomonadati</taxon>
        <taxon>Bacteroidota</taxon>
        <taxon>Bacteroidia</taxon>
        <taxon>Bacteroidales</taxon>
        <taxon>Porphyromonadaceae</taxon>
        <taxon>Porphyromonas</taxon>
    </lineage>
</organism>
<dbReference type="RefSeq" id="WP_078736926.1">
    <property type="nucleotide sequence ID" value="NZ_FUXE01000009.1"/>
</dbReference>
<dbReference type="EMBL" id="FUXE01000009">
    <property type="protein sequence ID" value="SJZ74226.1"/>
    <property type="molecule type" value="Genomic_DNA"/>
</dbReference>
<sequence>MISREQLPQFLDKFYSGNTTPEEELMLYLCLLDEPSESIYQADLKAIEMLFAGAKQLHAENLPAKRKKTWGSLSKAQRYALAAAFPLLLTLGIVRLMRTSEEPSFRDNTYIAQEEVDIHAERVFSLLNDCFECGNDNYVKAQSAINQASEAIEASYQQLEPFMERNPYGWETLELYPSTN</sequence>
<proteinExistence type="predicted"/>
<reference evidence="2" key="1">
    <citation type="submission" date="2017-02" db="EMBL/GenBank/DDBJ databases">
        <authorList>
            <person name="Varghese N."/>
            <person name="Submissions S."/>
        </authorList>
    </citation>
    <scope>NUCLEOTIDE SEQUENCE [LARGE SCALE GENOMIC DNA]</scope>
    <source>
        <strain evidence="2">ATCC 51356</strain>
    </source>
</reference>
<keyword evidence="2" id="KW-1185">Reference proteome</keyword>
<dbReference type="OrthoDB" id="1014579at2"/>
<dbReference type="AlphaFoldDB" id="A0A1T4N530"/>
<dbReference type="Proteomes" id="UP000190121">
    <property type="component" value="Unassembled WGS sequence"/>
</dbReference>
<evidence type="ECO:0000313" key="1">
    <source>
        <dbReference type="EMBL" id="SJZ74226.1"/>
    </source>
</evidence>
<protein>
    <submittedName>
        <fullName evidence="1">Uncharacterized protein</fullName>
    </submittedName>
</protein>
<gene>
    <name evidence="1" type="ORF">SAMN02745171_00998</name>
</gene>
<accession>A0A1T4N530</accession>